<evidence type="ECO:0000313" key="3">
    <source>
        <dbReference type="Proteomes" id="UP000318626"/>
    </source>
</evidence>
<evidence type="ECO:0000313" key="2">
    <source>
        <dbReference type="EMBL" id="QDU77256.1"/>
    </source>
</evidence>
<keyword evidence="3" id="KW-1185">Reference proteome</keyword>
<dbReference type="AlphaFoldDB" id="A0A518CDF0"/>
<dbReference type="KEGG" id="bvo:Pan97_43220"/>
<gene>
    <name evidence="2" type="ORF">Pan97_43220</name>
</gene>
<feature type="transmembrane region" description="Helical" evidence="1">
    <location>
        <begin position="16"/>
        <end position="34"/>
    </location>
</feature>
<sequence>MGDIKKRQVCLNIKKIVFCSMYLGVLIVESNLLIPPF</sequence>
<accession>A0A518CDF0</accession>
<reference evidence="3" key="1">
    <citation type="submission" date="2019-02" db="EMBL/GenBank/DDBJ databases">
        <title>Deep-cultivation of Planctomycetes and their phenomic and genomic characterization uncovers novel biology.</title>
        <authorList>
            <person name="Wiegand S."/>
            <person name="Jogler M."/>
            <person name="Boedeker C."/>
            <person name="Pinto D."/>
            <person name="Vollmers J."/>
            <person name="Rivas-Marin E."/>
            <person name="Kohn T."/>
            <person name="Peeters S.H."/>
            <person name="Heuer A."/>
            <person name="Rast P."/>
            <person name="Oberbeckmann S."/>
            <person name="Bunk B."/>
            <person name="Jeske O."/>
            <person name="Meyerdierks A."/>
            <person name="Storesund J.E."/>
            <person name="Kallscheuer N."/>
            <person name="Luecker S."/>
            <person name="Lage O.M."/>
            <person name="Pohl T."/>
            <person name="Merkel B.J."/>
            <person name="Hornburger P."/>
            <person name="Mueller R.-W."/>
            <person name="Bruemmer F."/>
            <person name="Labrenz M."/>
            <person name="Spormann A.M."/>
            <person name="Op den Camp H."/>
            <person name="Overmann J."/>
            <person name="Amann R."/>
            <person name="Jetten M.S.M."/>
            <person name="Mascher T."/>
            <person name="Medema M.H."/>
            <person name="Devos D.P."/>
            <person name="Kaster A.-K."/>
            <person name="Ovreas L."/>
            <person name="Rohde M."/>
            <person name="Galperin M.Y."/>
            <person name="Jogler C."/>
        </authorList>
    </citation>
    <scope>NUCLEOTIDE SEQUENCE [LARGE SCALE GENOMIC DNA]</scope>
    <source>
        <strain evidence="3">Pan97</strain>
    </source>
</reference>
<protein>
    <submittedName>
        <fullName evidence="2">Uncharacterized protein</fullName>
    </submittedName>
</protein>
<keyword evidence="1" id="KW-0812">Transmembrane</keyword>
<organism evidence="2 3">
    <name type="scientific">Bremerella volcania</name>
    <dbReference type="NCBI Taxonomy" id="2527984"/>
    <lineage>
        <taxon>Bacteria</taxon>
        <taxon>Pseudomonadati</taxon>
        <taxon>Planctomycetota</taxon>
        <taxon>Planctomycetia</taxon>
        <taxon>Pirellulales</taxon>
        <taxon>Pirellulaceae</taxon>
        <taxon>Bremerella</taxon>
    </lineage>
</organism>
<dbReference type="Proteomes" id="UP000318626">
    <property type="component" value="Chromosome"/>
</dbReference>
<evidence type="ECO:0000256" key="1">
    <source>
        <dbReference type="SAM" id="Phobius"/>
    </source>
</evidence>
<dbReference type="EMBL" id="CP036289">
    <property type="protein sequence ID" value="QDU77256.1"/>
    <property type="molecule type" value="Genomic_DNA"/>
</dbReference>
<name>A0A518CDF0_9BACT</name>
<proteinExistence type="predicted"/>
<keyword evidence="1" id="KW-0472">Membrane</keyword>
<keyword evidence="1" id="KW-1133">Transmembrane helix</keyword>